<dbReference type="EMBL" id="JACHVS010000001">
    <property type="protein sequence ID" value="MBB2994194.1"/>
    <property type="molecule type" value="Genomic_DNA"/>
</dbReference>
<evidence type="ECO:0000313" key="1">
    <source>
        <dbReference type="EMBL" id="MBB2994194.1"/>
    </source>
</evidence>
<keyword evidence="2" id="KW-1185">Reference proteome</keyword>
<comment type="caution">
    <text evidence="1">The sequence shown here is derived from an EMBL/GenBank/DDBJ whole genome shotgun (WGS) entry which is preliminary data.</text>
</comment>
<name>A0A839QHH2_9MICC</name>
<sequence length="38" mass="4484">MHSLPYLGFDREAERQRRIGVLRGHIGSFLLRLRNESC</sequence>
<protein>
    <submittedName>
        <fullName evidence="1">Uncharacterized protein</fullName>
    </submittedName>
</protein>
<organism evidence="1 2">
    <name type="scientific">Paeniglutamicibacter cryotolerans</name>
    <dbReference type="NCBI Taxonomy" id="670079"/>
    <lineage>
        <taxon>Bacteria</taxon>
        <taxon>Bacillati</taxon>
        <taxon>Actinomycetota</taxon>
        <taxon>Actinomycetes</taxon>
        <taxon>Micrococcales</taxon>
        <taxon>Micrococcaceae</taxon>
        <taxon>Paeniglutamicibacter</taxon>
    </lineage>
</organism>
<dbReference type="Proteomes" id="UP000523000">
    <property type="component" value="Unassembled WGS sequence"/>
</dbReference>
<accession>A0A839QHH2</accession>
<gene>
    <name evidence="1" type="ORF">E9229_000385</name>
</gene>
<dbReference type="AlphaFoldDB" id="A0A839QHH2"/>
<reference evidence="1 2" key="1">
    <citation type="submission" date="2020-08" db="EMBL/GenBank/DDBJ databases">
        <title>Sequencing the genomes of 1000 actinobacteria strains.</title>
        <authorList>
            <person name="Klenk H.-P."/>
        </authorList>
    </citation>
    <scope>NUCLEOTIDE SEQUENCE [LARGE SCALE GENOMIC DNA]</scope>
    <source>
        <strain evidence="1 2">DSM 22826</strain>
    </source>
</reference>
<evidence type="ECO:0000313" key="2">
    <source>
        <dbReference type="Proteomes" id="UP000523000"/>
    </source>
</evidence>
<proteinExistence type="predicted"/>